<evidence type="ECO:0000256" key="5">
    <source>
        <dbReference type="ARBA" id="ARBA00022989"/>
    </source>
</evidence>
<protein>
    <recommendedName>
        <fullName evidence="8">Ammonium transporter</fullName>
    </recommendedName>
</protein>
<dbReference type="GO" id="GO:0005886">
    <property type="term" value="C:plasma membrane"/>
    <property type="evidence" value="ECO:0007669"/>
    <property type="project" value="UniProtKB-SubCell"/>
</dbReference>
<evidence type="ECO:0000313" key="10">
    <source>
        <dbReference type="EMBL" id="PRP66202.1"/>
    </source>
</evidence>
<comment type="similarity">
    <text evidence="2 8">Belongs to the ammonia transporter channel (TC 1.A.11.2) family.</text>
</comment>
<sequence>MNQIQQESLDAAIASVNGDLSAMWIMLCAILVFFMQAGFTLVEVGFTRAKNAGNIIMKNVMDLAIGSIMFLCVGYAFMYGDQVVAGGFMRLSSAEQGYFFFHATDWYNLFFQTVFCATAATIVSGAVAGRTKFSTYLIFSAILTTFIYPISGSWYWPFDDDAWLNTLGFIDFAGSSVVHAVGGGAALVAAKLVGPRIGKYVDGKVNVIPGHNMLYGALGVFILWLGWFGFNGGSQLAWGGDDTIAAGSVIINTNVAAAIGAVCAMFFTWVRYGRPDISMTLNGGLAGLVGITAGCGAVDAFGALCIGLICGIMVVVSIEFLDKKLRIDDPVGAISVHGTCGFLGTVLVGVFALEGGLISGGGFKLLGIQALGSISYIGWAMLTTFIILFILKKTIGLRVTAKQEEDGLDMHEHGITVYGEE</sequence>
<feature type="transmembrane region" description="Helical" evidence="8">
    <location>
        <begin position="176"/>
        <end position="193"/>
    </location>
</feature>
<dbReference type="OrthoDB" id="9814202at2"/>
<dbReference type="AlphaFoldDB" id="A0A2S9WRT4"/>
<feature type="transmembrane region" description="Helical" evidence="8">
    <location>
        <begin position="333"/>
        <end position="353"/>
    </location>
</feature>
<dbReference type="GO" id="GO:0097272">
    <property type="term" value="P:ammonium homeostasis"/>
    <property type="evidence" value="ECO:0007669"/>
    <property type="project" value="TreeGrafter"/>
</dbReference>
<evidence type="ECO:0000256" key="8">
    <source>
        <dbReference type="RuleBase" id="RU362002"/>
    </source>
</evidence>
<feature type="transmembrane region" description="Helical" evidence="8">
    <location>
        <begin position="63"/>
        <end position="89"/>
    </location>
</feature>
<feature type="transmembrane region" description="Helical" evidence="8">
    <location>
        <begin position="277"/>
        <end position="294"/>
    </location>
</feature>
<dbReference type="SUPFAM" id="SSF111352">
    <property type="entry name" value="Ammonium transporter"/>
    <property type="match status" value="1"/>
</dbReference>
<keyword evidence="5 8" id="KW-1133">Transmembrane helix</keyword>
<keyword evidence="7 8" id="KW-0924">Ammonia transport</keyword>
<proteinExistence type="inferred from homology"/>
<organism evidence="10 11">
    <name type="scientific">Nonlabens agnitus</name>
    <dbReference type="NCBI Taxonomy" id="870484"/>
    <lineage>
        <taxon>Bacteria</taxon>
        <taxon>Pseudomonadati</taxon>
        <taxon>Bacteroidota</taxon>
        <taxon>Flavobacteriia</taxon>
        <taxon>Flavobacteriales</taxon>
        <taxon>Flavobacteriaceae</taxon>
        <taxon>Nonlabens</taxon>
    </lineage>
</organism>
<dbReference type="InterPro" id="IPR001905">
    <property type="entry name" value="Ammonium_transpt"/>
</dbReference>
<comment type="caution">
    <text evidence="10">The sequence shown here is derived from an EMBL/GenBank/DDBJ whole genome shotgun (WGS) entry which is preliminary data.</text>
</comment>
<keyword evidence="3 8" id="KW-0813">Transport</keyword>
<dbReference type="InterPro" id="IPR024041">
    <property type="entry name" value="NH4_transpt_AmtB-like_dom"/>
</dbReference>
<feature type="transmembrane region" description="Helical" evidence="8">
    <location>
        <begin position="250"/>
        <end position="270"/>
    </location>
</feature>
<evidence type="ECO:0000256" key="4">
    <source>
        <dbReference type="ARBA" id="ARBA00022692"/>
    </source>
</evidence>
<feature type="transmembrane region" description="Helical" evidence="8">
    <location>
        <begin position="373"/>
        <end position="391"/>
    </location>
</feature>
<dbReference type="PANTHER" id="PTHR11730:SF89">
    <property type="entry name" value="AMMONIUM TRANSPORTER SLL0108-RELATED"/>
    <property type="match status" value="1"/>
</dbReference>
<evidence type="ECO:0000259" key="9">
    <source>
        <dbReference type="Pfam" id="PF00909"/>
    </source>
</evidence>
<name>A0A2S9WRT4_9FLAO</name>
<evidence type="ECO:0000313" key="11">
    <source>
        <dbReference type="Proteomes" id="UP000239532"/>
    </source>
</evidence>
<dbReference type="RefSeq" id="WP_105982040.1">
    <property type="nucleotide sequence ID" value="NZ_MQUC01000003.1"/>
</dbReference>
<feature type="transmembrane region" description="Helical" evidence="8">
    <location>
        <begin position="213"/>
        <end position="230"/>
    </location>
</feature>
<reference evidence="10 11" key="1">
    <citation type="submission" date="2016-11" db="EMBL/GenBank/DDBJ databases">
        <title>Trade-off between light-utilization and light-protection in marine flavobacteria.</title>
        <authorList>
            <person name="Kumagai Y."/>
        </authorList>
    </citation>
    <scope>NUCLEOTIDE SEQUENCE [LARGE SCALE GENOMIC DNA]</scope>
    <source>
        <strain evidence="10 11">JCM 17109</strain>
    </source>
</reference>
<dbReference type="GO" id="GO:0008519">
    <property type="term" value="F:ammonium channel activity"/>
    <property type="evidence" value="ECO:0007669"/>
    <property type="project" value="InterPro"/>
</dbReference>
<accession>A0A2S9WRT4</accession>
<keyword evidence="6 8" id="KW-0472">Membrane</keyword>
<dbReference type="PANTHER" id="PTHR11730">
    <property type="entry name" value="AMMONIUM TRANSPORTER"/>
    <property type="match status" value="1"/>
</dbReference>
<feature type="transmembrane region" description="Helical" evidence="8">
    <location>
        <begin position="136"/>
        <end position="156"/>
    </location>
</feature>
<evidence type="ECO:0000256" key="2">
    <source>
        <dbReference type="ARBA" id="ARBA00005887"/>
    </source>
</evidence>
<feature type="transmembrane region" description="Helical" evidence="8">
    <location>
        <begin position="300"/>
        <end position="321"/>
    </location>
</feature>
<dbReference type="EMBL" id="MQUC01000003">
    <property type="protein sequence ID" value="PRP66202.1"/>
    <property type="molecule type" value="Genomic_DNA"/>
</dbReference>
<dbReference type="InterPro" id="IPR029020">
    <property type="entry name" value="Ammonium/urea_transptr"/>
</dbReference>
<dbReference type="NCBIfam" id="TIGR00836">
    <property type="entry name" value="amt"/>
    <property type="match status" value="1"/>
</dbReference>
<evidence type="ECO:0000256" key="6">
    <source>
        <dbReference type="ARBA" id="ARBA00023136"/>
    </source>
</evidence>
<evidence type="ECO:0000256" key="7">
    <source>
        <dbReference type="ARBA" id="ARBA00023177"/>
    </source>
</evidence>
<comment type="subcellular location">
    <subcellularLocation>
        <location evidence="8">Cell membrane</location>
        <topology evidence="8">Multi-pass membrane protein</topology>
    </subcellularLocation>
    <subcellularLocation>
        <location evidence="1">Membrane</location>
        <topology evidence="1">Multi-pass membrane protein</topology>
    </subcellularLocation>
</comment>
<dbReference type="FunFam" id="1.10.3430.10:FF:000008">
    <property type="entry name" value="Ammonium transporter"/>
    <property type="match status" value="1"/>
</dbReference>
<keyword evidence="4 8" id="KW-0812">Transmembrane</keyword>
<feature type="transmembrane region" description="Helical" evidence="8">
    <location>
        <begin position="20"/>
        <end position="42"/>
    </location>
</feature>
<feature type="transmembrane region" description="Helical" evidence="8">
    <location>
        <begin position="109"/>
        <end position="129"/>
    </location>
</feature>
<feature type="domain" description="Ammonium transporter AmtB-like" evidence="9">
    <location>
        <begin position="23"/>
        <end position="418"/>
    </location>
</feature>
<evidence type="ECO:0000256" key="3">
    <source>
        <dbReference type="ARBA" id="ARBA00022448"/>
    </source>
</evidence>
<evidence type="ECO:0000256" key="1">
    <source>
        <dbReference type="ARBA" id="ARBA00004141"/>
    </source>
</evidence>
<keyword evidence="11" id="KW-1185">Reference proteome</keyword>
<dbReference type="Pfam" id="PF00909">
    <property type="entry name" value="Ammonium_transp"/>
    <property type="match status" value="1"/>
</dbReference>
<gene>
    <name evidence="10" type="ORF">BST86_03395</name>
</gene>
<dbReference type="Proteomes" id="UP000239532">
    <property type="component" value="Unassembled WGS sequence"/>
</dbReference>
<dbReference type="Gene3D" id="1.10.3430.10">
    <property type="entry name" value="Ammonium transporter AmtB like domains"/>
    <property type="match status" value="1"/>
</dbReference>